<organism evidence="6 7">
    <name type="scientific">Sarocladium strictum</name>
    <name type="common">Black bundle disease fungus</name>
    <name type="synonym">Acremonium strictum</name>
    <dbReference type="NCBI Taxonomy" id="5046"/>
    <lineage>
        <taxon>Eukaryota</taxon>
        <taxon>Fungi</taxon>
        <taxon>Dikarya</taxon>
        <taxon>Ascomycota</taxon>
        <taxon>Pezizomycotina</taxon>
        <taxon>Sordariomycetes</taxon>
        <taxon>Hypocreomycetidae</taxon>
        <taxon>Hypocreales</taxon>
        <taxon>Sarocladiaceae</taxon>
        <taxon>Sarocladium</taxon>
    </lineage>
</organism>
<dbReference type="AlphaFoldDB" id="A0AA39GN64"/>
<protein>
    <submittedName>
        <fullName evidence="6">Uncharacterized protein</fullName>
    </submittedName>
</protein>
<dbReference type="Proteomes" id="UP001175261">
    <property type="component" value="Unassembled WGS sequence"/>
</dbReference>
<dbReference type="GO" id="GO:0003712">
    <property type="term" value="F:transcription coregulator activity"/>
    <property type="evidence" value="ECO:0007669"/>
    <property type="project" value="InterPro"/>
</dbReference>
<evidence type="ECO:0000256" key="1">
    <source>
        <dbReference type="ARBA" id="ARBA00004123"/>
    </source>
</evidence>
<evidence type="ECO:0000313" key="7">
    <source>
        <dbReference type="Proteomes" id="UP001175261"/>
    </source>
</evidence>
<evidence type="ECO:0000256" key="3">
    <source>
        <dbReference type="ARBA" id="ARBA00023015"/>
    </source>
</evidence>
<dbReference type="GO" id="GO:0016592">
    <property type="term" value="C:mediator complex"/>
    <property type="evidence" value="ECO:0007669"/>
    <property type="project" value="InterPro"/>
</dbReference>
<evidence type="ECO:0000256" key="4">
    <source>
        <dbReference type="ARBA" id="ARBA00023163"/>
    </source>
</evidence>
<dbReference type="InterPro" id="IPR009332">
    <property type="entry name" value="Med22"/>
</dbReference>
<accession>A0AA39GN64</accession>
<proteinExistence type="inferred from homology"/>
<keyword evidence="4" id="KW-0804">Transcription</keyword>
<keyword evidence="5" id="KW-0539">Nucleus</keyword>
<gene>
    <name evidence="6" type="ORF">NLU13_2628</name>
</gene>
<evidence type="ECO:0000256" key="2">
    <source>
        <dbReference type="ARBA" id="ARBA00005942"/>
    </source>
</evidence>
<dbReference type="EMBL" id="JAPDFR010000002">
    <property type="protein sequence ID" value="KAK0389052.1"/>
    <property type="molecule type" value="Genomic_DNA"/>
</dbReference>
<evidence type="ECO:0000313" key="6">
    <source>
        <dbReference type="EMBL" id="KAK0389052.1"/>
    </source>
</evidence>
<dbReference type="Pfam" id="PF06179">
    <property type="entry name" value="Med22"/>
    <property type="match status" value="1"/>
</dbReference>
<keyword evidence="3" id="KW-0805">Transcription regulation</keyword>
<name>A0AA39GN64_SARSR</name>
<comment type="subcellular location">
    <subcellularLocation>
        <location evidence="1">Nucleus</location>
    </subcellularLocation>
</comment>
<dbReference type="GO" id="GO:0006357">
    <property type="term" value="P:regulation of transcription by RNA polymerase II"/>
    <property type="evidence" value="ECO:0007669"/>
    <property type="project" value="InterPro"/>
</dbReference>
<evidence type="ECO:0000256" key="5">
    <source>
        <dbReference type="ARBA" id="ARBA00023242"/>
    </source>
</evidence>
<comment type="caution">
    <text evidence="6">The sequence shown here is derived from an EMBL/GenBank/DDBJ whole genome shotgun (WGS) entry which is preliminary data.</text>
</comment>
<reference evidence="6" key="1">
    <citation type="submission" date="2022-10" db="EMBL/GenBank/DDBJ databases">
        <title>Determination and structural analysis of whole genome sequence of Sarocladium strictum F4-1.</title>
        <authorList>
            <person name="Hu L."/>
            <person name="Jiang Y."/>
        </authorList>
    </citation>
    <scope>NUCLEOTIDE SEQUENCE</scope>
    <source>
        <strain evidence="6">F4-1</strain>
    </source>
</reference>
<keyword evidence="7" id="KW-1185">Reference proteome</keyword>
<sequence length="160" mass="17623">MDRQQNQSNLMDTHERCIADILTRYRALMKLATIQASGDDYASSTPEAIAVARISMKQEFDSLYSSMKELLSLSRRMKELWAFGPLGREDPDQRAKDEKLNSDVRRAYELLCKVEQSNLEDLAAKYGGTWEAGNGEDATAAVTIAPGEQGVNGTANGNSA</sequence>
<comment type="similarity">
    <text evidence="2">Belongs to the Mediator complex subunit 22 family.</text>
</comment>